<evidence type="ECO:0000256" key="7">
    <source>
        <dbReference type="ARBA" id="ARBA00022827"/>
    </source>
</evidence>
<sequence>MGSCTSQRQLADGHRFQDIEDLDLLFGSKPSTSSPSVVPAVPRGGVEARSADASWVKRLRQERVRPLYRSGELKAVHLELTTRCNAACPQCPRNLQGGVENPVLAAHHSELSLEDVRAILPPGFLRQLRKVYLCGNFGDPAVAQDCAEVIRYLLSVGGSRVGLFTNGGARSPVWWEELGSIMQPPERAFVRFAIDGDESTNHLYRQHVRWERLMANVDAFLAAGGNAEWDFIVFEHNEHQVEAMRSLAEQKGFTKFNAKKTARFIDKARGAVKPSVPVKDTSGSVVRTLRPPANPAWQNEAALESVQKAVEKYGSIEAYYDSCEISCKVAKEKEVYISADGLAFPCCWLAAEMYRADLPNSGREVVRLAKAAFPQEGLHALSALRRGVGAAVDRRAGLFQQLVPAAMRQPSLREGRLRTCSGVCGVEVNAFAKQFAGATQPLDPVRRSRAASAATVAPAPVEGSPVEVWYGSETGTAEQLALRAAEALGSEAAVSVPPPWDQVEARLHGCRALVLVLATWGQGEPTEDAQGLFRFLRERRGKAKRVFPPLPVAIFGLGSSLWPHFNAAAREAEELIRSLGAPILIRLGEGDAAKGHLDSDFDAWLQELLVALKKLGLDSSGGPPRVRRSTDSVSILPMTVVRVTRLAPRDPVAREAAMAMTIDCGKLVSKFNSPPAAMSLKVDGIVRAELQEELATPNRLAGGEMDGVLAYALKMFLKVEEARIDPGMNVGSDIMKVPVPELGQMLPPPQPHSVQRPPKDPRFRPIPLADRANIVFSKGSVGHPFSCAAACRYVKRKGGCRRGADCNLCHECFWSKDSEMWEQPQAQEEKVAQAGPVFIPSQEDVTDEFAGLLSEVCMLQPLPQQESYPASAFLGSMDSAVGMEGFAGVEMPAMNPGSLGHPHSCGPACKYAQKSRGCKDGDMCRRLCAEVVFPFDRLVLTSGRCQASHRREKDDFPHHPALCYTAAEPLHVHEEDRDGDGLPVLFAAAWAQTPQPQEAEGSRILPDTCQESRTEQQGTSSNVHIATASTDVLAALLSEDSIPELSGKLELRYPPPPERVRCDLEELSADFCEGCGREVLRLLVREVSGGVCSPYLCGLRPGAVVECLAPRRRSPLRAAWEAREASRLLLVANGAGLAPFLALLEQLSVSDSRPLYLWLGCRRRSGGLLYEERLEALEAQGALQRLSVAESRPLAAGEAQKPWVQDLLKAESEQVGQLLFGSPTQPGTGLMLVCGSAAMGCAV</sequence>
<dbReference type="PRINTS" id="PR00371">
    <property type="entry name" value="FPNCR"/>
</dbReference>
<dbReference type="AlphaFoldDB" id="A0A812WNU8"/>
<feature type="domain" description="Flavodoxin-like" evidence="11">
    <location>
        <begin position="466"/>
        <end position="609"/>
    </location>
</feature>
<organism evidence="12 13">
    <name type="scientific">Symbiodinium necroappetens</name>
    <dbReference type="NCBI Taxonomy" id="1628268"/>
    <lineage>
        <taxon>Eukaryota</taxon>
        <taxon>Sar</taxon>
        <taxon>Alveolata</taxon>
        <taxon>Dinophyceae</taxon>
        <taxon>Suessiales</taxon>
        <taxon>Symbiodiniaceae</taxon>
        <taxon>Symbiodinium</taxon>
    </lineage>
</organism>
<dbReference type="Gene3D" id="3.40.50.80">
    <property type="entry name" value="Nucleotide-binding domain of ferredoxin-NADP reductase (FNR) module"/>
    <property type="match status" value="1"/>
</dbReference>
<keyword evidence="9" id="KW-0411">Iron-sulfur</keyword>
<name>A0A812WNU8_9DINO</name>
<dbReference type="Proteomes" id="UP000601435">
    <property type="component" value="Unassembled WGS sequence"/>
</dbReference>
<comment type="pathway">
    <text evidence="2">tRNA modification; wybutosine-tRNA(Phe) biosynthesis.</text>
</comment>
<comment type="cofactor">
    <cofactor evidence="1">
        <name>FAD</name>
        <dbReference type="ChEBI" id="CHEBI:57692"/>
    </cofactor>
</comment>
<dbReference type="UniPathway" id="UPA00375"/>
<dbReference type="Gene3D" id="3.40.50.360">
    <property type="match status" value="1"/>
</dbReference>
<dbReference type="PROSITE" id="PS50902">
    <property type="entry name" value="FLAVODOXIN_LIKE"/>
    <property type="match status" value="1"/>
</dbReference>
<dbReference type="InterPro" id="IPR039261">
    <property type="entry name" value="FNR_nucleotide-bd"/>
</dbReference>
<dbReference type="SUPFAM" id="SSF52218">
    <property type="entry name" value="Flavoproteins"/>
    <property type="match status" value="1"/>
</dbReference>
<protein>
    <submittedName>
        <fullName evidence="12">Por protein</fullName>
    </submittedName>
</protein>
<evidence type="ECO:0000256" key="3">
    <source>
        <dbReference type="ARBA" id="ARBA00010115"/>
    </source>
</evidence>
<dbReference type="Gene3D" id="3.20.20.70">
    <property type="entry name" value="Aldolase class I"/>
    <property type="match status" value="1"/>
</dbReference>
<dbReference type="PRINTS" id="PR00369">
    <property type="entry name" value="FLAVODOXIN"/>
</dbReference>
<dbReference type="Pfam" id="PF00175">
    <property type="entry name" value="NAD_binding_1"/>
    <property type="match status" value="1"/>
</dbReference>
<dbReference type="CDD" id="cd01335">
    <property type="entry name" value="Radical_SAM"/>
    <property type="match status" value="1"/>
</dbReference>
<accession>A0A812WNU8</accession>
<dbReference type="InterPro" id="IPR007197">
    <property type="entry name" value="rSAM"/>
</dbReference>
<keyword evidence="13" id="KW-1185">Reference proteome</keyword>
<dbReference type="InterPro" id="IPR008254">
    <property type="entry name" value="Flavodoxin/NO_synth"/>
</dbReference>
<evidence type="ECO:0000256" key="8">
    <source>
        <dbReference type="ARBA" id="ARBA00023004"/>
    </source>
</evidence>
<keyword evidence="8" id="KW-0408">Iron</keyword>
<dbReference type="GO" id="GO:0050660">
    <property type="term" value="F:flavin adenine dinucleotide binding"/>
    <property type="evidence" value="ECO:0007669"/>
    <property type="project" value="TreeGrafter"/>
</dbReference>
<dbReference type="InterPro" id="IPR001433">
    <property type="entry name" value="OxRdtase_FAD/NAD-bd"/>
</dbReference>
<evidence type="ECO:0000313" key="12">
    <source>
        <dbReference type="EMBL" id="CAE7694463.1"/>
    </source>
</evidence>
<dbReference type="GO" id="GO:0010181">
    <property type="term" value="F:FMN binding"/>
    <property type="evidence" value="ECO:0007669"/>
    <property type="project" value="InterPro"/>
</dbReference>
<evidence type="ECO:0000256" key="2">
    <source>
        <dbReference type="ARBA" id="ARBA00004797"/>
    </source>
</evidence>
<feature type="non-terminal residue" evidence="12">
    <location>
        <position position="1243"/>
    </location>
</feature>
<keyword evidence="7" id="KW-0274">FAD</keyword>
<dbReference type="InterPro" id="IPR013785">
    <property type="entry name" value="Aldolase_TIM"/>
</dbReference>
<dbReference type="SFLD" id="SFLDS00029">
    <property type="entry name" value="Radical_SAM"/>
    <property type="match status" value="1"/>
</dbReference>
<dbReference type="SUPFAM" id="SSF52343">
    <property type="entry name" value="Ferredoxin reductase-like, C-terminal NADP-linked domain"/>
    <property type="match status" value="1"/>
</dbReference>
<evidence type="ECO:0000313" key="13">
    <source>
        <dbReference type="Proteomes" id="UP000601435"/>
    </source>
</evidence>
<dbReference type="InterPro" id="IPR058240">
    <property type="entry name" value="rSAM_sf"/>
</dbReference>
<dbReference type="InterPro" id="IPR001709">
    <property type="entry name" value="Flavoprot_Pyr_Nucl_cyt_Rdtase"/>
</dbReference>
<comment type="function">
    <text evidence="10">Probable component of the wybutosine biosynthesis pathway. Wybutosine is a hyper modified guanosine with a tricyclic base found at the 3'-position adjacent to the anticodon of eukaryotic phenylalanine tRNA. Catalyzes the condensation of N-methylguanine with 2 carbon atoms from pyruvate to form the tricyclic 4-demethylwyosine, an intermediate in wybutosine biosynthesis.</text>
</comment>
<comment type="similarity">
    <text evidence="3">Belongs to the TYW1 family.</text>
</comment>
<dbReference type="PANTHER" id="PTHR19384">
    <property type="entry name" value="NITRIC OXIDE SYNTHASE-RELATED"/>
    <property type="match status" value="1"/>
</dbReference>
<comment type="caution">
    <text evidence="12">The sequence shown here is derived from an EMBL/GenBank/DDBJ whole genome shotgun (WGS) entry which is preliminary data.</text>
</comment>
<evidence type="ECO:0000256" key="6">
    <source>
        <dbReference type="ARBA" id="ARBA00022723"/>
    </source>
</evidence>
<dbReference type="EMBL" id="CAJNJA010034552">
    <property type="protein sequence ID" value="CAE7694463.1"/>
    <property type="molecule type" value="Genomic_DNA"/>
</dbReference>
<dbReference type="SUPFAM" id="SSF63380">
    <property type="entry name" value="Riboflavin synthase domain-like"/>
    <property type="match status" value="1"/>
</dbReference>
<reference evidence="12" key="1">
    <citation type="submission" date="2021-02" db="EMBL/GenBank/DDBJ databases">
        <authorList>
            <person name="Dougan E. K."/>
            <person name="Rhodes N."/>
            <person name="Thang M."/>
            <person name="Chan C."/>
        </authorList>
    </citation>
    <scope>NUCLEOTIDE SEQUENCE</scope>
</reference>
<dbReference type="GO" id="GO:0005829">
    <property type="term" value="C:cytosol"/>
    <property type="evidence" value="ECO:0007669"/>
    <property type="project" value="TreeGrafter"/>
</dbReference>
<dbReference type="GO" id="GO:0046872">
    <property type="term" value="F:metal ion binding"/>
    <property type="evidence" value="ECO:0007669"/>
    <property type="project" value="UniProtKB-KW"/>
</dbReference>
<evidence type="ECO:0000256" key="9">
    <source>
        <dbReference type="ARBA" id="ARBA00023014"/>
    </source>
</evidence>
<dbReference type="InterPro" id="IPR017938">
    <property type="entry name" value="Riboflavin_synthase-like_b-brl"/>
</dbReference>
<keyword evidence="4" id="KW-0285">Flavoprotein</keyword>
<gene>
    <name evidence="12" type="primary">por</name>
    <name evidence="12" type="ORF">SNEC2469_LOCUS20009</name>
</gene>
<dbReference type="SUPFAM" id="SSF102114">
    <property type="entry name" value="Radical SAM enzymes"/>
    <property type="match status" value="1"/>
</dbReference>
<dbReference type="OrthoDB" id="432685at2759"/>
<evidence type="ECO:0000259" key="11">
    <source>
        <dbReference type="PROSITE" id="PS50902"/>
    </source>
</evidence>
<dbReference type="InterPro" id="IPR001094">
    <property type="entry name" value="Flavdoxin-like"/>
</dbReference>
<keyword evidence="5" id="KW-0949">S-adenosyl-L-methionine</keyword>
<dbReference type="PANTHER" id="PTHR19384:SF17">
    <property type="entry name" value="NADPH--CYTOCHROME P450 REDUCTASE"/>
    <property type="match status" value="1"/>
</dbReference>
<dbReference type="InterPro" id="IPR029039">
    <property type="entry name" value="Flavoprotein-like_sf"/>
</dbReference>
<proteinExistence type="inferred from homology"/>
<keyword evidence="6" id="KW-0479">Metal-binding</keyword>
<evidence type="ECO:0000256" key="4">
    <source>
        <dbReference type="ARBA" id="ARBA00022630"/>
    </source>
</evidence>
<dbReference type="GO" id="GO:0051536">
    <property type="term" value="F:iron-sulfur cluster binding"/>
    <property type="evidence" value="ECO:0007669"/>
    <property type="project" value="UniProtKB-KW"/>
</dbReference>
<evidence type="ECO:0000256" key="10">
    <source>
        <dbReference type="ARBA" id="ARBA00025368"/>
    </source>
</evidence>
<dbReference type="GO" id="GO:0003958">
    <property type="term" value="F:NADPH-hemoprotein reductase activity"/>
    <property type="evidence" value="ECO:0007669"/>
    <property type="project" value="TreeGrafter"/>
</dbReference>
<evidence type="ECO:0000256" key="1">
    <source>
        <dbReference type="ARBA" id="ARBA00001974"/>
    </source>
</evidence>
<dbReference type="SFLD" id="SFLDG01067">
    <property type="entry name" value="SPASM/twitch_domain_containing"/>
    <property type="match status" value="1"/>
</dbReference>
<evidence type="ECO:0000256" key="5">
    <source>
        <dbReference type="ARBA" id="ARBA00022691"/>
    </source>
</evidence>
<dbReference type="Pfam" id="PF00258">
    <property type="entry name" value="Flavodoxin_1"/>
    <property type="match status" value="1"/>
</dbReference>